<reference evidence="1 2" key="1">
    <citation type="journal article" date="2023" name="IMA Fungus">
        <title>Comparative genomic study of the Penicillium genus elucidates a diverse pangenome and 15 lateral gene transfer events.</title>
        <authorList>
            <person name="Petersen C."/>
            <person name="Sorensen T."/>
            <person name="Nielsen M.R."/>
            <person name="Sondergaard T.E."/>
            <person name="Sorensen J.L."/>
            <person name="Fitzpatrick D.A."/>
            <person name="Frisvad J.C."/>
            <person name="Nielsen K.L."/>
        </authorList>
    </citation>
    <scope>NUCLEOTIDE SEQUENCE [LARGE SCALE GENOMIC DNA]</scope>
    <source>
        <strain evidence="1 2">IBT 35679</strain>
    </source>
</reference>
<sequence>MNEPAKGLTGLARPPLNGVFYTHHDLALECFRMNLGRIKRRFGASGYIHDRLMLLNFLGLFSDELLDT</sequence>
<comment type="caution">
    <text evidence="1">The sequence shown here is derived from an EMBL/GenBank/DDBJ whole genome shotgun (WGS) entry which is preliminary data.</text>
</comment>
<organism evidence="1 2">
    <name type="scientific">Penicillium frequentans</name>
    <dbReference type="NCBI Taxonomy" id="3151616"/>
    <lineage>
        <taxon>Eukaryota</taxon>
        <taxon>Fungi</taxon>
        <taxon>Dikarya</taxon>
        <taxon>Ascomycota</taxon>
        <taxon>Pezizomycotina</taxon>
        <taxon>Eurotiomycetes</taxon>
        <taxon>Eurotiomycetidae</taxon>
        <taxon>Eurotiales</taxon>
        <taxon>Aspergillaceae</taxon>
        <taxon>Penicillium</taxon>
    </lineage>
</organism>
<keyword evidence="2" id="KW-1185">Reference proteome</keyword>
<gene>
    <name evidence="1" type="ORF">N7494_011276</name>
</gene>
<accession>A0AAD6CJX9</accession>
<dbReference type="AlphaFoldDB" id="A0AAD6CJX9"/>
<protein>
    <submittedName>
        <fullName evidence="1">Uncharacterized protein</fullName>
    </submittedName>
</protein>
<dbReference type="Proteomes" id="UP001220324">
    <property type="component" value="Unassembled WGS sequence"/>
</dbReference>
<dbReference type="EMBL" id="JAQIZZ010000008">
    <property type="protein sequence ID" value="KAJ5524626.1"/>
    <property type="molecule type" value="Genomic_DNA"/>
</dbReference>
<evidence type="ECO:0000313" key="1">
    <source>
        <dbReference type="EMBL" id="KAJ5524626.1"/>
    </source>
</evidence>
<evidence type="ECO:0000313" key="2">
    <source>
        <dbReference type="Proteomes" id="UP001220324"/>
    </source>
</evidence>
<proteinExistence type="predicted"/>
<name>A0AAD6CJX9_9EURO</name>